<keyword evidence="1" id="KW-1133">Transmembrane helix</keyword>
<dbReference type="Proteomes" id="UP001501734">
    <property type="component" value="Unassembled WGS sequence"/>
</dbReference>
<feature type="transmembrane region" description="Helical" evidence="1">
    <location>
        <begin position="301"/>
        <end position="320"/>
    </location>
</feature>
<feature type="transmembrane region" description="Helical" evidence="1">
    <location>
        <begin position="20"/>
        <end position="40"/>
    </location>
</feature>
<feature type="transmembrane region" description="Helical" evidence="1">
    <location>
        <begin position="377"/>
        <end position="398"/>
    </location>
</feature>
<dbReference type="EMBL" id="BAABDL010000137">
    <property type="protein sequence ID" value="GAA4079207.1"/>
    <property type="molecule type" value="Genomic_DNA"/>
</dbReference>
<evidence type="ECO:0000313" key="3">
    <source>
        <dbReference type="Proteomes" id="UP001501734"/>
    </source>
</evidence>
<evidence type="ECO:0000313" key="2">
    <source>
        <dbReference type="EMBL" id="GAA4079207.1"/>
    </source>
</evidence>
<evidence type="ECO:0000256" key="1">
    <source>
        <dbReference type="SAM" id="Phobius"/>
    </source>
</evidence>
<organism evidence="2 3">
    <name type="scientific">Amphibacillus indicireducens</name>
    <dbReference type="NCBI Taxonomy" id="1076330"/>
    <lineage>
        <taxon>Bacteria</taxon>
        <taxon>Bacillati</taxon>
        <taxon>Bacillota</taxon>
        <taxon>Bacilli</taxon>
        <taxon>Bacillales</taxon>
        <taxon>Bacillaceae</taxon>
        <taxon>Amphibacillus</taxon>
    </lineage>
</organism>
<feature type="transmembrane region" description="Helical" evidence="1">
    <location>
        <begin position="348"/>
        <end position="371"/>
    </location>
</feature>
<comment type="caution">
    <text evidence="2">The sequence shown here is derived from an EMBL/GenBank/DDBJ whole genome shotgun (WGS) entry which is preliminary data.</text>
</comment>
<protein>
    <recommendedName>
        <fullName evidence="4">MacB-like periplasmic core domain-containing protein</fullName>
    </recommendedName>
</protein>
<keyword evidence="1" id="KW-0472">Membrane</keyword>
<keyword evidence="3" id="KW-1185">Reference proteome</keyword>
<accession>A0ABP7W223</accession>
<proteinExistence type="predicted"/>
<gene>
    <name evidence="2" type="ORF">GCM10022410_24360</name>
</gene>
<sequence length="407" mass="47385">MKKGTERIMTYIFVSKFNRLMIAFISLLLILLTYISVQFINETVPFEEELPNDGMIELLDIAEPSARYIEAITSSEEFERNYVDLYDHFDTQELIELSNKSYVENIYVTDEGYLNNLYFSEEDKELLLFSIPNLITELPGYEVAYPGTKGFLIDGRLPLDNMYEVVVSYEQLQNHWDFEGDINDAIGMTIDIDQTPYQIVGLTNLSITTLSYQDDRHNHYGVISVTKDSEEYLENMYLEMKKQGYSEDDLFARNIFIQYNEDYTVELMSYLVNHAPSYQYSSNYVNDILTRYYYKGVLPELIVLSTSLGILFGSFIFIVGRKSFMLINDYIKDVDNQNFTPKINATKLYAVLLIDFLLALPFCLLFTYLGLESLNGLFMLLPVYLICLLIFVLTLFILRKVVEYDNN</sequence>
<name>A0ABP7W223_9BACI</name>
<dbReference type="RefSeq" id="WP_344913664.1">
    <property type="nucleotide sequence ID" value="NZ_BAABDL010000137.1"/>
</dbReference>
<keyword evidence="1" id="KW-0812">Transmembrane</keyword>
<evidence type="ECO:0008006" key="4">
    <source>
        <dbReference type="Google" id="ProtNLM"/>
    </source>
</evidence>
<reference evidence="3" key="1">
    <citation type="journal article" date="2019" name="Int. J. Syst. Evol. Microbiol.">
        <title>The Global Catalogue of Microorganisms (GCM) 10K type strain sequencing project: providing services to taxonomists for standard genome sequencing and annotation.</title>
        <authorList>
            <consortium name="The Broad Institute Genomics Platform"/>
            <consortium name="The Broad Institute Genome Sequencing Center for Infectious Disease"/>
            <person name="Wu L."/>
            <person name="Ma J."/>
        </authorList>
    </citation>
    <scope>NUCLEOTIDE SEQUENCE [LARGE SCALE GENOMIC DNA]</scope>
    <source>
        <strain evidence="3">JCM 17250</strain>
    </source>
</reference>